<name>A0A7Y9I4W6_9ACTN</name>
<evidence type="ECO:0000313" key="3">
    <source>
        <dbReference type="EMBL" id="NYE69859.1"/>
    </source>
</evidence>
<sequence length="273" mass="29445">MFRALEYPTFRGGEGILATSGTCLAEPPRRAGDHGWTRSHDDGQRRGTGWHAGAGIPTIPNVADRVADRPSRGGRGAASAVGGLADQLYHHLTRHLGSVSAAWSTDQAGADLGFQVVEFAPSRIDGAVVYATVGLSDYVLDSLTADGHFRLELIMVAPDRLRRSVLPYILGDYARMVLALRELPEVGTVVGNIPHLGDLSSMTTLYLGRPPYLAPDFARFRTGDLAVNIDWLLPVSAAEATYVDAEGWAAFEKLIYGRDGIDPLDYDRASMPL</sequence>
<feature type="compositionally biased region" description="Basic and acidic residues" evidence="1">
    <location>
        <begin position="27"/>
        <end position="45"/>
    </location>
</feature>
<gene>
    <name evidence="3" type="ORF">BKA15_001188</name>
</gene>
<dbReference type="InterPro" id="IPR020941">
    <property type="entry name" value="SUFU-like_domain"/>
</dbReference>
<organism evidence="3 4">
    <name type="scientific">Microlunatus parietis</name>
    <dbReference type="NCBI Taxonomy" id="682979"/>
    <lineage>
        <taxon>Bacteria</taxon>
        <taxon>Bacillati</taxon>
        <taxon>Actinomycetota</taxon>
        <taxon>Actinomycetes</taxon>
        <taxon>Propionibacteriales</taxon>
        <taxon>Propionibacteriaceae</taxon>
        <taxon>Microlunatus</taxon>
    </lineage>
</organism>
<evidence type="ECO:0000256" key="1">
    <source>
        <dbReference type="SAM" id="MobiDB-lite"/>
    </source>
</evidence>
<keyword evidence="4" id="KW-1185">Reference proteome</keyword>
<proteinExistence type="predicted"/>
<comment type="caution">
    <text evidence="3">The sequence shown here is derived from an EMBL/GenBank/DDBJ whole genome shotgun (WGS) entry which is preliminary data.</text>
</comment>
<dbReference type="Pfam" id="PF05076">
    <property type="entry name" value="SUFU"/>
    <property type="match status" value="1"/>
</dbReference>
<evidence type="ECO:0000259" key="2">
    <source>
        <dbReference type="Pfam" id="PF05076"/>
    </source>
</evidence>
<accession>A0A7Y9I4W6</accession>
<evidence type="ECO:0000313" key="4">
    <source>
        <dbReference type="Proteomes" id="UP000569914"/>
    </source>
</evidence>
<dbReference type="EMBL" id="JACCBU010000001">
    <property type="protein sequence ID" value="NYE69859.1"/>
    <property type="molecule type" value="Genomic_DNA"/>
</dbReference>
<dbReference type="Proteomes" id="UP000569914">
    <property type="component" value="Unassembled WGS sequence"/>
</dbReference>
<reference evidence="3 4" key="1">
    <citation type="submission" date="2020-07" db="EMBL/GenBank/DDBJ databases">
        <title>Sequencing the genomes of 1000 actinobacteria strains.</title>
        <authorList>
            <person name="Klenk H.-P."/>
        </authorList>
    </citation>
    <scope>NUCLEOTIDE SEQUENCE [LARGE SCALE GENOMIC DNA]</scope>
    <source>
        <strain evidence="3 4">DSM 22083</strain>
    </source>
</reference>
<dbReference type="AlphaFoldDB" id="A0A7Y9I4W6"/>
<protein>
    <recommendedName>
        <fullName evidence="2">Suppressor of fused-like domain-containing protein</fullName>
    </recommendedName>
</protein>
<feature type="region of interest" description="Disordered" evidence="1">
    <location>
        <begin position="23"/>
        <end position="54"/>
    </location>
</feature>
<feature type="domain" description="Suppressor of fused-like" evidence="2">
    <location>
        <begin position="115"/>
        <end position="268"/>
    </location>
</feature>
<dbReference type="RefSeq" id="WP_179748904.1">
    <property type="nucleotide sequence ID" value="NZ_JACCBU010000001.1"/>
</dbReference>